<dbReference type="Gene3D" id="3.20.20.450">
    <property type="entry name" value="EAL domain"/>
    <property type="match status" value="1"/>
</dbReference>
<dbReference type="PROSITE" id="PS50883">
    <property type="entry name" value="EAL"/>
    <property type="match status" value="1"/>
</dbReference>
<dbReference type="Proteomes" id="UP000198817">
    <property type="component" value="Unassembled WGS sequence"/>
</dbReference>
<dbReference type="PANTHER" id="PTHR33121:SF70">
    <property type="entry name" value="SIGNALING PROTEIN YKOW"/>
    <property type="match status" value="1"/>
</dbReference>
<keyword evidence="4" id="KW-1185">Reference proteome</keyword>
<gene>
    <name evidence="3" type="ORF">SAMN05216508_11025</name>
</gene>
<dbReference type="InterPro" id="IPR029787">
    <property type="entry name" value="Nucleotide_cyclase"/>
</dbReference>
<evidence type="ECO:0000313" key="3">
    <source>
        <dbReference type="EMBL" id="SFU53563.1"/>
    </source>
</evidence>
<dbReference type="SMART" id="SM00267">
    <property type="entry name" value="GGDEF"/>
    <property type="match status" value="1"/>
</dbReference>
<dbReference type="InterPro" id="IPR035919">
    <property type="entry name" value="EAL_sf"/>
</dbReference>
<dbReference type="PROSITE" id="PS50887">
    <property type="entry name" value="GGDEF"/>
    <property type="match status" value="1"/>
</dbReference>
<dbReference type="InterPro" id="IPR001633">
    <property type="entry name" value="EAL_dom"/>
</dbReference>
<dbReference type="CDD" id="cd01949">
    <property type="entry name" value="GGDEF"/>
    <property type="match status" value="1"/>
</dbReference>
<dbReference type="SMART" id="SM00052">
    <property type="entry name" value="EAL"/>
    <property type="match status" value="1"/>
</dbReference>
<accession>A0A1I7GYQ3</accession>
<organism evidence="3 4">
    <name type="scientific">Eubacterium pyruvativorans</name>
    <dbReference type="NCBI Taxonomy" id="155865"/>
    <lineage>
        <taxon>Bacteria</taxon>
        <taxon>Bacillati</taxon>
        <taxon>Bacillota</taxon>
        <taxon>Clostridia</taxon>
        <taxon>Eubacteriales</taxon>
        <taxon>Eubacteriaceae</taxon>
        <taxon>Eubacterium</taxon>
    </lineage>
</organism>
<dbReference type="InterPro" id="IPR050706">
    <property type="entry name" value="Cyclic-di-GMP_PDE-like"/>
</dbReference>
<reference evidence="3 4" key="1">
    <citation type="submission" date="2016-10" db="EMBL/GenBank/DDBJ databases">
        <authorList>
            <person name="de Groot N.N."/>
        </authorList>
    </citation>
    <scope>NUCLEOTIDE SEQUENCE [LARGE SCALE GENOMIC DNA]</scope>
    <source>
        <strain evidence="3 4">KHGC13</strain>
    </source>
</reference>
<dbReference type="SUPFAM" id="SSF55781">
    <property type="entry name" value="GAF domain-like"/>
    <property type="match status" value="1"/>
</dbReference>
<proteinExistence type="predicted"/>
<protein>
    <submittedName>
        <fullName evidence="3">Diguanylate cyclase (GGDEF) domain-containing protein</fullName>
    </submittedName>
</protein>
<dbReference type="InterPro" id="IPR000160">
    <property type="entry name" value="GGDEF_dom"/>
</dbReference>
<dbReference type="SUPFAM" id="SSF141868">
    <property type="entry name" value="EAL domain-like"/>
    <property type="match status" value="1"/>
</dbReference>
<feature type="domain" description="GGDEF" evidence="2">
    <location>
        <begin position="402"/>
        <end position="530"/>
    </location>
</feature>
<dbReference type="OrthoDB" id="9759607at2"/>
<dbReference type="Gene3D" id="3.30.450.40">
    <property type="match status" value="1"/>
</dbReference>
<dbReference type="GO" id="GO:0071111">
    <property type="term" value="F:cyclic-guanylate-specific phosphodiesterase activity"/>
    <property type="evidence" value="ECO:0007669"/>
    <property type="project" value="InterPro"/>
</dbReference>
<dbReference type="AlphaFoldDB" id="A0A1I7GYQ3"/>
<sequence length="931" mass="107469">MGQGSCFGVTAGGGFCPDSIFAGKCAVIIMSKERILQEDYRKLNEIIVDLMLENDQQAAISGLLEKVGALFRSERMYIFEINPRGNADNTYEWCADGAASYRSSLQNVPVSRSFRKILLEKQVVLLPDPALFGSQEPMVEEILLFRKTDRMILAPIVHNKEMTGFFGVDNTPEDDSEILSSLIRKLIPVITSILYLRNNVERLRVSLDYESVLNHAALRALGQRDPEQSIRTFLGIVGEQVGATRACICESRQYGGISVTYAWGEGTRTGRRAEWISGEIYRKYWKPRLMDQHIILVRDTDVYAREHPEEGRILFERGVRRCVVLPVFVEEYRGFVCFENVRTDAVNRTMSLFEVAATFIGALLRHRDNDRNIRQVSFRDDLTEAMNRHALNHMVDRLSKDQSVGMIFCDINGLKEVNDSKGHLAGDQLIIRTSEILLRHVPWKQFSNVFRMGGDEFLLLMSDMDSASFRRLVDEVRRDFRRENLSVSLGAIWNTDVRDGLGPLLEEADHAMYEEKKRWHEEHRHYMLSSRNINLQECLMNGEFFVCMQPRVSLEQGRVISGEALIRWEHQGRMMEPDSFLPEMEENGFLVTLDSWVWKQVFLMQRELLDQGVEPVPAVLNTSVPGFLERNYLERLAALRRKYRLPGNLFHIEIRYGDYVKEKRAMDRMIEGLHREGFRVLLDHFGERNVPGIELREVKADALTLDPARFQQEALMDPDLSIVDEQIAISHIQEKYVCVVGIETPEQAERLRKIECHYGQGNYFYRPVPLKHFVRLIRTEGVVDDGKYRIYRERISMLNIRNAVDEGLLTNRLLNHVLGAAAIYERQGNRIRILQINQAYSELMGLSIHDGKPDPGTLDRINESLSGMLYGMMRAEEDPENGWGTPFSVIRPDGKHIDLYIRIFRIFGDRDRTFYFVLLHEYVVGNPKRQP</sequence>
<dbReference type="NCBIfam" id="TIGR00254">
    <property type="entry name" value="GGDEF"/>
    <property type="match status" value="1"/>
</dbReference>
<name>A0A1I7GYQ3_9FIRM</name>
<dbReference type="PANTHER" id="PTHR33121">
    <property type="entry name" value="CYCLIC DI-GMP PHOSPHODIESTERASE PDEF"/>
    <property type="match status" value="1"/>
</dbReference>
<dbReference type="CDD" id="cd01948">
    <property type="entry name" value="EAL"/>
    <property type="match status" value="1"/>
</dbReference>
<evidence type="ECO:0000259" key="1">
    <source>
        <dbReference type="PROSITE" id="PS50883"/>
    </source>
</evidence>
<dbReference type="Pfam" id="PF00990">
    <property type="entry name" value="GGDEF"/>
    <property type="match status" value="1"/>
</dbReference>
<dbReference type="Pfam" id="PF00563">
    <property type="entry name" value="EAL"/>
    <property type="match status" value="1"/>
</dbReference>
<evidence type="ECO:0000259" key="2">
    <source>
        <dbReference type="PROSITE" id="PS50887"/>
    </source>
</evidence>
<dbReference type="Gene3D" id="3.30.70.270">
    <property type="match status" value="1"/>
</dbReference>
<evidence type="ECO:0000313" key="4">
    <source>
        <dbReference type="Proteomes" id="UP000198817"/>
    </source>
</evidence>
<dbReference type="SUPFAM" id="SSF55073">
    <property type="entry name" value="Nucleotide cyclase"/>
    <property type="match status" value="1"/>
</dbReference>
<dbReference type="EMBL" id="FPBT01000010">
    <property type="protein sequence ID" value="SFU53563.1"/>
    <property type="molecule type" value="Genomic_DNA"/>
</dbReference>
<dbReference type="InterPro" id="IPR043128">
    <property type="entry name" value="Rev_trsase/Diguanyl_cyclase"/>
</dbReference>
<dbReference type="STRING" id="155865.SAMN05216515_11127"/>
<dbReference type="InterPro" id="IPR029016">
    <property type="entry name" value="GAF-like_dom_sf"/>
</dbReference>
<feature type="domain" description="EAL" evidence="1">
    <location>
        <begin position="528"/>
        <end position="781"/>
    </location>
</feature>